<name>A0ABP0JA25_9DINO</name>
<reference evidence="1 2" key="1">
    <citation type="submission" date="2024-02" db="EMBL/GenBank/DDBJ databases">
        <authorList>
            <person name="Chen Y."/>
            <person name="Shah S."/>
            <person name="Dougan E. K."/>
            <person name="Thang M."/>
            <person name="Chan C."/>
        </authorList>
    </citation>
    <scope>NUCLEOTIDE SEQUENCE [LARGE SCALE GENOMIC DNA]</scope>
</reference>
<dbReference type="InterPro" id="IPR029057">
    <property type="entry name" value="PRTase-like"/>
</dbReference>
<dbReference type="SUPFAM" id="SSF53271">
    <property type="entry name" value="PRTase-like"/>
    <property type="match status" value="1"/>
</dbReference>
<comment type="caution">
    <text evidence="1">The sequence shown here is derived from an EMBL/GenBank/DDBJ whole genome shotgun (WGS) entry which is preliminary data.</text>
</comment>
<keyword evidence="2" id="KW-1185">Reference proteome</keyword>
<accession>A0ABP0JA25</accession>
<sequence>MERTSRWHLTDGKWVNSNPEGQWLDVPNALYMARLLATPGSVPPLPGPNSSMDGMPLNPLWRPPLELLFVELHEEAPVARSVSDLGATIRMERFVPYFLEKFKGKPTYPGKNNMYILFPDYGAYSRYATSVRERLKLDWDHILYIKKTRVGESIGQEQQLFYEDDRTENEKSTHFNGSKDHILIIDDFTNSGGTLFGAVKLVKMYAGGSEQINVSIFVSHLVATYDPKTVEGLKEKLHELGKQCRFFTTNSIPLTTDMLKGDEQATVIDISDFIADMCS</sequence>
<dbReference type="InterPro" id="IPR000836">
    <property type="entry name" value="PRTase_dom"/>
</dbReference>
<proteinExistence type="predicted"/>
<dbReference type="Gene3D" id="3.40.50.2020">
    <property type="match status" value="1"/>
</dbReference>
<dbReference type="EMBL" id="CAXAMM010006469">
    <property type="protein sequence ID" value="CAK9011165.1"/>
    <property type="molecule type" value="Genomic_DNA"/>
</dbReference>
<dbReference type="CDD" id="cd06223">
    <property type="entry name" value="PRTases_typeI"/>
    <property type="match status" value="1"/>
</dbReference>
<evidence type="ECO:0000313" key="1">
    <source>
        <dbReference type="EMBL" id="CAK9011165.1"/>
    </source>
</evidence>
<organism evidence="1 2">
    <name type="scientific">Durusdinium trenchii</name>
    <dbReference type="NCBI Taxonomy" id="1381693"/>
    <lineage>
        <taxon>Eukaryota</taxon>
        <taxon>Sar</taxon>
        <taxon>Alveolata</taxon>
        <taxon>Dinophyceae</taxon>
        <taxon>Suessiales</taxon>
        <taxon>Symbiodiniaceae</taxon>
        <taxon>Durusdinium</taxon>
    </lineage>
</organism>
<protein>
    <submittedName>
        <fullName evidence="1">Uncharacterized protein</fullName>
    </submittedName>
</protein>
<dbReference type="Proteomes" id="UP001642464">
    <property type="component" value="Unassembled WGS sequence"/>
</dbReference>
<evidence type="ECO:0000313" key="2">
    <source>
        <dbReference type="Proteomes" id="UP001642464"/>
    </source>
</evidence>
<gene>
    <name evidence="1" type="ORF">SCF082_LOCUS10983</name>
</gene>